<keyword evidence="1" id="KW-0808">Transferase</keyword>
<dbReference type="PANTHER" id="PTHR48045">
    <property type="entry name" value="UDP-GLYCOSYLTRANSFERASE 72B1"/>
    <property type="match status" value="1"/>
</dbReference>
<evidence type="ECO:0000313" key="2">
    <source>
        <dbReference type="EMBL" id="ODO04619.1"/>
    </source>
</evidence>
<protein>
    <recommendedName>
        <fullName evidence="4">UDP-glycosyltransferases domain-containing protein</fullName>
    </recommendedName>
</protein>
<dbReference type="PANTHER" id="PTHR48045:SF34">
    <property type="entry name" value="ISOFLAVONE 7-O-GLUCOSYLTRANSFERASE 1-LIKE"/>
    <property type="match status" value="1"/>
</dbReference>
<proteinExistence type="predicted"/>
<organism evidence="2 3">
    <name type="scientific">Cryptococcus amylolentus CBS 6273</name>
    <dbReference type="NCBI Taxonomy" id="1296118"/>
    <lineage>
        <taxon>Eukaryota</taxon>
        <taxon>Fungi</taxon>
        <taxon>Dikarya</taxon>
        <taxon>Basidiomycota</taxon>
        <taxon>Agaricomycotina</taxon>
        <taxon>Tremellomycetes</taxon>
        <taxon>Tremellales</taxon>
        <taxon>Cryptococcaceae</taxon>
        <taxon>Cryptococcus</taxon>
    </lineage>
</organism>
<evidence type="ECO:0008006" key="4">
    <source>
        <dbReference type="Google" id="ProtNLM"/>
    </source>
</evidence>
<gene>
    <name evidence="2" type="ORF">I350_05225</name>
</gene>
<dbReference type="EMBL" id="MEKH01000008">
    <property type="protein sequence ID" value="ODO04619.1"/>
    <property type="molecule type" value="Genomic_DNA"/>
</dbReference>
<dbReference type="OrthoDB" id="5835829at2759"/>
<name>A0A1E3JUX3_9TREE</name>
<dbReference type="Gene3D" id="3.40.50.2000">
    <property type="entry name" value="Glycogen Phosphorylase B"/>
    <property type="match status" value="2"/>
</dbReference>
<dbReference type="Proteomes" id="UP000095149">
    <property type="component" value="Unassembled WGS sequence"/>
</dbReference>
<comment type="caution">
    <text evidence="2">The sequence shown here is derived from an EMBL/GenBank/DDBJ whole genome shotgun (WGS) entry which is preliminary data.</text>
</comment>
<sequence length="547" mass="61106">MTVAAQENPLPAFHLLVIPATFWGHMRPLFHLILNLLKLHPHIRATILLSPATSDRMIKDLNAFTNSEKKLQSRGGTGSISEHLQVVTCGKDSTVVYDAAAAQKDIEDYSTVLPGFIKEIFSGERDLGYGRNNRFASMIPTKIIMDMCQFTVPDILRKAVSEVDQPMPPVLVFCPISFSAMYSMFVTNGLQGMYGRVLRNIDRDVAAGIPVKDAYAKRSFDFPGEVVKFIDIPYKYDYELEPHWALQEIPVESLMAFFPIYHTMFDPIVSGFIMPFTGEFEAETIKVIEKEMGKPLFSVGPQVPADMWNNTLQREIASDDDRKALTFLDDMETVHGPKSVCYLRLISMSASGPSTFLTVDRTSSAGCCRHSKRPVYQSSLLFPSGLKAVPQDFLDEFKDFKDYCHVTFAPQWQVLNHAATGFFITHCGSNSTSETILAEVPIVAMPFFGDQGEIAALLTEVFKIGIDIKQTKTFTNPAHNTLYDGTKIVGTEDAIKEEMRGIWVWMTGKEGDEMRKRVAELKQGIKQSVASGMIGRDLTKIGLGEWA</sequence>
<accession>A0A1E3JUX3</accession>
<dbReference type="AlphaFoldDB" id="A0A1E3JUX3"/>
<dbReference type="Pfam" id="PF00201">
    <property type="entry name" value="UDPGT"/>
    <property type="match status" value="1"/>
</dbReference>
<dbReference type="InterPro" id="IPR002213">
    <property type="entry name" value="UDP_glucos_trans"/>
</dbReference>
<reference evidence="2 3" key="1">
    <citation type="submission" date="2016-06" db="EMBL/GenBank/DDBJ databases">
        <title>Evolution of pathogenesis and genome organization in the Tremellales.</title>
        <authorList>
            <person name="Cuomo C."/>
            <person name="Litvintseva A."/>
            <person name="Heitman J."/>
            <person name="Chen Y."/>
            <person name="Sun S."/>
            <person name="Springer D."/>
            <person name="Dromer F."/>
            <person name="Young S."/>
            <person name="Zeng Q."/>
            <person name="Chapman S."/>
            <person name="Gujja S."/>
            <person name="Saif S."/>
            <person name="Birren B."/>
        </authorList>
    </citation>
    <scope>NUCLEOTIDE SEQUENCE [LARGE SCALE GENOMIC DNA]</scope>
    <source>
        <strain evidence="2 3">CBS 6273</strain>
    </source>
</reference>
<dbReference type="SUPFAM" id="SSF53756">
    <property type="entry name" value="UDP-Glycosyltransferase/glycogen phosphorylase"/>
    <property type="match status" value="1"/>
</dbReference>
<dbReference type="GO" id="GO:0008194">
    <property type="term" value="F:UDP-glycosyltransferase activity"/>
    <property type="evidence" value="ECO:0007669"/>
    <property type="project" value="InterPro"/>
</dbReference>
<evidence type="ECO:0000313" key="3">
    <source>
        <dbReference type="Proteomes" id="UP000095149"/>
    </source>
</evidence>
<evidence type="ECO:0000256" key="1">
    <source>
        <dbReference type="ARBA" id="ARBA00022679"/>
    </source>
</evidence>